<accession>A0ABT7SU38</accession>
<feature type="chain" id="PRO_5045054785" evidence="1">
    <location>
        <begin position="18"/>
        <end position="214"/>
    </location>
</feature>
<dbReference type="InterPro" id="IPR013424">
    <property type="entry name" value="Ice-binding_C"/>
</dbReference>
<comment type="caution">
    <text evidence="3">The sequence shown here is derived from an EMBL/GenBank/DDBJ whole genome shotgun (WGS) entry which is preliminary data.</text>
</comment>
<gene>
    <name evidence="3" type="ORF">QTP81_03670</name>
</gene>
<sequence length="214" mass="22837">MRLLTIVFFMFSLNANAALILDQSFDSSNIQTGANFSQGSFGLFDDFVLADTYSIDSISFWGGYWSSGAQPATPNFRVQIRSSTSVADIVYDSLINPVGVFDTGYNHNGSSNGDILRFDVVFNDLILGAGSYFITFSSQNSPSGTSFYWQRLRGSGDRASGSLGGELSTFTALNLALAIEGSQAQQPPSVPEPASIVLLGLGLAGLAARRRVKA</sequence>
<name>A0ABT7SU38_9ALTE</name>
<dbReference type="Pfam" id="PF07589">
    <property type="entry name" value="PEP-CTERM"/>
    <property type="match status" value="1"/>
</dbReference>
<keyword evidence="4" id="KW-1185">Reference proteome</keyword>
<feature type="signal peptide" evidence="1">
    <location>
        <begin position="1"/>
        <end position="17"/>
    </location>
</feature>
<proteinExistence type="predicted"/>
<evidence type="ECO:0000313" key="3">
    <source>
        <dbReference type="EMBL" id="MDM7859707.1"/>
    </source>
</evidence>
<feature type="domain" description="Ice-binding protein C-terminal" evidence="2">
    <location>
        <begin position="189"/>
        <end position="211"/>
    </location>
</feature>
<dbReference type="EMBL" id="JAUCBP010000002">
    <property type="protein sequence ID" value="MDM7859707.1"/>
    <property type="molecule type" value="Genomic_DNA"/>
</dbReference>
<dbReference type="Proteomes" id="UP001234343">
    <property type="component" value="Unassembled WGS sequence"/>
</dbReference>
<dbReference type="RefSeq" id="WP_289363795.1">
    <property type="nucleotide sequence ID" value="NZ_JAUCBP010000002.1"/>
</dbReference>
<protein>
    <submittedName>
        <fullName evidence="3">PEP-CTERM sorting domain-containing protein</fullName>
    </submittedName>
</protein>
<evidence type="ECO:0000256" key="1">
    <source>
        <dbReference type="SAM" id="SignalP"/>
    </source>
</evidence>
<keyword evidence="1" id="KW-0732">Signal</keyword>
<evidence type="ECO:0000259" key="2">
    <source>
        <dbReference type="Pfam" id="PF07589"/>
    </source>
</evidence>
<evidence type="ECO:0000313" key="4">
    <source>
        <dbReference type="Proteomes" id="UP001234343"/>
    </source>
</evidence>
<reference evidence="3 4" key="1">
    <citation type="submission" date="2023-06" db="EMBL/GenBank/DDBJ databases">
        <title>Alteromonas sp. ASW11-36 isolated from intertidal sand.</title>
        <authorList>
            <person name="Li Y."/>
        </authorList>
    </citation>
    <scope>NUCLEOTIDE SEQUENCE [LARGE SCALE GENOMIC DNA]</scope>
    <source>
        <strain evidence="3 4">ASW11-36</strain>
    </source>
</reference>
<dbReference type="NCBIfam" id="TIGR02595">
    <property type="entry name" value="PEP_CTERM"/>
    <property type="match status" value="1"/>
</dbReference>
<organism evidence="3 4">
    <name type="scientific">Alteromonas arenosi</name>
    <dbReference type="NCBI Taxonomy" id="3055817"/>
    <lineage>
        <taxon>Bacteria</taxon>
        <taxon>Pseudomonadati</taxon>
        <taxon>Pseudomonadota</taxon>
        <taxon>Gammaproteobacteria</taxon>
        <taxon>Alteromonadales</taxon>
        <taxon>Alteromonadaceae</taxon>
        <taxon>Alteromonas/Salinimonas group</taxon>
        <taxon>Alteromonas</taxon>
    </lineage>
</organism>